<comment type="caution">
    <text evidence="1">The sequence shown here is derived from an EMBL/GenBank/DDBJ whole genome shotgun (WGS) entry which is preliminary data.</text>
</comment>
<organism evidence="1 2">
    <name type="scientific">Caenorhabditis remanei</name>
    <name type="common">Caenorhabditis vulgaris</name>
    <dbReference type="NCBI Taxonomy" id="31234"/>
    <lineage>
        <taxon>Eukaryota</taxon>
        <taxon>Metazoa</taxon>
        <taxon>Ecdysozoa</taxon>
        <taxon>Nematoda</taxon>
        <taxon>Chromadorea</taxon>
        <taxon>Rhabditida</taxon>
        <taxon>Rhabditina</taxon>
        <taxon>Rhabditomorpha</taxon>
        <taxon>Rhabditoidea</taxon>
        <taxon>Rhabditidae</taxon>
        <taxon>Peloderinae</taxon>
        <taxon>Caenorhabditis</taxon>
    </lineage>
</organism>
<dbReference type="KEGG" id="crq:GCK72_003790"/>
<evidence type="ECO:0000313" key="1">
    <source>
        <dbReference type="EMBL" id="KAF1763844.1"/>
    </source>
</evidence>
<evidence type="ECO:0000313" key="2">
    <source>
        <dbReference type="Proteomes" id="UP000483820"/>
    </source>
</evidence>
<name>A0A6A5HAI6_CAERE</name>
<dbReference type="GeneID" id="78773701"/>
<sequence>MVPVPIDLTKIDYKRLLRRNVPGNGYYHGMRYQRGGNQRGNGLGGVLTAAAHLIPRFLNSFAGQHMVNAGKQLVSELAQGQDFKNSLKTVAQRKIKEIGGSGKKSSVLVLKPHLVKKKTHRKNFL</sequence>
<accession>A0A6A5HAI6</accession>
<gene>
    <name evidence="1" type="ORF">GCK72_003790</name>
</gene>
<proteinExistence type="predicted"/>
<dbReference type="Proteomes" id="UP000483820">
    <property type="component" value="Chromosome II"/>
</dbReference>
<dbReference type="EMBL" id="WUAV01000002">
    <property type="protein sequence ID" value="KAF1763844.1"/>
    <property type="molecule type" value="Genomic_DNA"/>
</dbReference>
<dbReference type="CTD" id="78773701"/>
<reference evidence="1 2" key="1">
    <citation type="submission" date="2019-12" db="EMBL/GenBank/DDBJ databases">
        <title>Chromosome-level assembly of the Caenorhabditis remanei genome.</title>
        <authorList>
            <person name="Teterina A.A."/>
            <person name="Willis J.H."/>
            <person name="Phillips P.C."/>
        </authorList>
    </citation>
    <scope>NUCLEOTIDE SEQUENCE [LARGE SCALE GENOMIC DNA]</scope>
    <source>
        <strain evidence="1 2">PX506</strain>
        <tissue evidence="1">Whole organism</tissue>
    </source>
</reference>
<protein>
    <submittedName>
        <fullName evidence="1">Uncharacterized protein</fullName>
    </submittedName>
</protein>
<dbReference type="AlphaFoldDB" id="A0A6A5HAI6"/>
<dbReference type="RefSeq" id="XP_053588438.1">
    <property type="nucleotide sequence ID" value="XM_053724244.1"/>
</dbReference>